<accession>A0A645BKR1</accession>
<comment type="caution">
    <text evidence="1">The sequence shown here is derived from an EMBL/GenBank/DDBJ whole genome shotgun (WGS) entry which is preliminary data.</text>
</comment>
<organism evidence="1">
    <name type="scientific">bioreactor metagenome</name>
    <dbReference type="NCBI Taxonomy" id="1076179"/>
    <lineage>
        <taxon>unclassified sequences</taxon>
        <taxon>metagenomes</taxon>
        <taxon>ecological metagenomes</taxon>
    </lineage>
</organism>
<protein>
    <submittedName>
        <fullName evidence="1">Uncharacterized protein</fullName>
    </submittedName>
</protein>
<name>A0A645BKR1_9ZZZZ</name>
<evidence type="ECO:0000313" key="1">
    <source>
        <dbReference type="EMBL" id="MPM65121.1"/>
    </source>
</evidence>
<dbReference type="EMBL" id="VSSQ01020342">
    <property type="protein sequence ID" value="MPM65121.1"/>
    <property type="molecule type" value="Genomic_DNA"/>
</dbReference>
<dbReference type="AlphaFoldDB" id="A0A645BKR1"/>
<proteinExistence type="predicted"/>
<gene>
    <name evidence="1" type="ORF">SDC9_112013</name>
</gene>
<reference evidence="1" key="1">
    <citation type="submission" date="2019-08" db="EMBL/GenBank/DDBJ databases">
        <authorList>
            <person name="Kucharzyk K."/>
            <person name="Murdoch R.W."/>
            <person name="Higgins S."/>
            <person name="Loffler F."/>
        </authorList>
    </citation>
    <scope>NUCLEOTIDE SEQUENCE</scope>
</reference>
<sequence>MCRGARKKVHRWRGCGWRAFWLRPFQKPAKKRAESHYSLSPACIFYCALRRPVGCPVVYLPCWVSCFYTSGRLNYHEWKNAHPQERDKAQYFIKITSRDVLLRKRKEKKPKVRHYVNSNENDYQFDVVLILLRSEFVICVLEIQSG</sequence>